<evidence type="ECO:0000313" key="10">
    <source>
        <dbReference type="Proteomes" id="UP000070412"/>
    </source>
</evidence>
<evidence type="ECO:0000256" key="2">
    <source>
        <dbReference type="ARBA" id="ARBA00022448"/>
    </source>
</evidence>
<dbReference type="EnsemblMetazoa" id="SSS_3793s_mrna">
    <property type="protein sequence ID" value="KAF7490306.1"/>
    <property type="gene ID" value="SSS_3793"/>
</dbReference>
<feature type="transmembrane region" description="Helical" evidence="6">
    <location>
        <begin position="33"/>
        <end position="61"/>
    </location>
</feature>
<dbReference type="AlphaFoldDB" id="A0A834VB75"/>
<evidence type="ECO:0000256" key="3">
    <source>
        <dbReference type="ARBA" id="ARBA00022692"/>
    </source>
</evidence>
<dbReference type="EMBL" id="WVUK01000062">
    <property type="protein sequence ID" value="KAF7490306.1"/>
    <property type="molecule type" value="Genomic_DNA"/>
</dbReference>
<feature type="transmembrane region" description="Helical" evidence="6">
    <location>
        <begin position="396"/>
        <end position="416"/>
    </location>
</feature>
<name>A0A834VB75_SARSC</name>
<dbReference type="PANTHER" id="PTHR23506:SF23">
    <property type="entry name" value="GH10249P"/>
    <property type="match status" value="1"/>
</dbReference>
<dbReference type="GO" id="GO:0015842">
    <property type="term" value="P:aminergic neurotransmitter loading into synaptic vesicle"/>
    <property type="evidence" value="ECO:0007669"/>
    <property type="project" value="TreeGrafter"/>
</dbReference>
<dbReference type="InterPro" id="IPR036259">
    <property type="entry name" value="MFS_trans_sf"/>
</dbReference>
<protein>
    <submittedName>
        <fullName evidence="8">Synaptic vesicular amine transporter</fullName>
    </submittedName>
</protein>
<evidence type="ECO:0000256" key="6">
    <source>
        <dbReference type="SAM" id="Phobius"/>
    </source>
</evidence>
<gene>
    <name evidence="8" type="ORF">SSS_3793</name>
</gene>
<feature type="transmembrane region" description="Helical" evidence="6">
    <location>
        <begin position="199"/>
        <end position="219"/>
    </location>
</feature>
<dbReference type="GO" id="GO:0030672">
    <property type="term" value="C:synaptic vesicle membrane"/>
    <property type="evidence" value="ECO:0007669"/>
    <property type="project" value="TreeGrafter"/>
</dbReference>
<reference evidence="10" key="1">
    <citation type="journal article" date="2020" name="PLoS Negl. Trop. Dis.">
        <title>High-quality nuclear genome for Sarcoptes scabiei-A critical resource for a neglected parasite.</title>
        <authorList>
            <person name="Korhonen P.K."/>
            <person name="Gasser R.B."/>
            <person name="Ma G."/>
            <person name="Wang T."/>
            <person name="Stroehlein A.J."/>
            <person name="Young N.D."/>
            <person name="Ang C.S."/>
            <person name="Fernando D.D."/>
            <person name="Lu H.C."/>
            <person name="Taylor S."/>
            <person name="Reynolds S.L."/>
            <person name="Mofiz E."/>
            <person name="Najaraj S.H."/>
            <person name="Gowda H."/>
            <person name="Madugundu A."/>
            <person name="Renuse S."/>
            <person name="Holt D."/>
            <person name="Pandey A."/>
            <person name="Papenfuss A.T."/>
            <person name="Fischer K."/>
        </authorList>
    </citation>
    <scope>NUCLEOTIDE SEQUENCE [LARGE SCALE GENOMIC DNA]</scope>
</reference>
<keyword evidence="5 6" id="KW-0472">Membrane</keyword>
<evidence type="ECO:0000256" key="4">
    <source>
        <dbReference type="ARBA" id="ARBA00022989"/>
    </source>
</evidence>
<evidence type="ECO:0000259" key="7">
    <source>
        <dbReference type="PROSITE" id="PS50850"/>
    </source>
</evidence>
<feature type="transmembrane region" description="Helical" evidence="6">
    <location>
        <begin position="369"/>
        <end position="389"/>
    </location>
</feature>
<evidence type="ECO:0000256" key="5">
    <source>
        <dbReference type="ARBA" id="ARBA00023136"/>
    </source>
</evidence>
<dbReference type="Proteomes" id="UP000070412">
    <property type="component" value="Unassembled WGS sequence"/>
</dbReference>
<dbReference type="Pfam" id="PF07690">
    <property type="entry name" value="MFS_1"/>
    <property type="match status" value="1"/>
</dbReference>
<evidence type="ECO:0000313" key="9">
    <source>
        <dbReference type="EnsemblMetazoa" id="KAF7490306.1"/>
    </source>
</evidence>
<dbReference type="InterPro" id="IPR020846">
    <property type="entry name" value="MFS_dom"/>
</dbReference>
<feature type="transmembrane region" description="Helical" evidence="6">
    <location>
        <begin position="259"/>
        <end position="282"/>
    </location>
</feature>
<keyword evidence="4 6" id="KW-1133">Transmembrane helix</keyword>
<feature type="transmembrane region" description="Helical" evidence="6">
    <location>
        <begin position="330"/>
        <end position="349"/>
    </location>
</feature>
<keyword evidence="3 6" id="KW-0812">Transmembrane</keyword>
<evidence type="ECO:0000313" key="8">
    <source>
        <dbReference type="EMBL" id="KAF7490306.1"/>
    </source>
</evidence>
<dbReference type="GO" id="GO:0043195">
    <property type="term" value="C:terminal bouton"/>
    <property type="evidence" value="ECO:0007669"/>
    <property type="project" value="TreeGrafter"/>
</dbReference>
<reference evidence="9" key="3">
    <citation type="submission" date="2022-06" db="UniProtKB">
        <authorList>
            <consortium name="EnsemblMetazoa"/>
        </authorList>
    </citation>
    <scope>IDENTIFICATION</scope>
</reference>
<accession>A0A834VB75</accession>
<feature type="transmembrane region" description="Helical" evidence="6">
    <location>
        <begin position="288"/>
        <end position="309"/>
    </location>
</feature>
<dbReference type="SUPFAM" id="SSF103473">
    <property type="entry name" value="MFS general substrate transporter"/>
    <property type="match status" value="1"/>
</dbReference>
<feature type="transmembrane region" description="Helical" evidence="6">
    <location>
        <begin position="447"/>
        <end position="465"/>
    </location>
</feature>
<dbReference type="PANTHER" id="PTHR23506">
    <property type="entry name" value="GH10249P"/>
    <property type="match status" value="1"/>
</dbReference>
<keyword evidence="2" id="KW-0813">Transport</keyword>
<dbReference type="InterPro" id="IPR050930">
    <property type="entry name" value="MFS_Vesicular_Transporter"/>
</dbReference>
<evidence type="ECO:0000256" key="1">
    <source>
        <dbReference type="ARBA" id="ARBA00004141"/>
    </source>
</evidence>
<dbReference type="Gene3D" id="1.20.1250.20">
    <property type="entry name" value="MFS general substrate transporter like domains"/>
    <property type="match status" value="1"/>
</dbReference>
<sequence length="560" mass="61701">MESEHHQRSNPSQSGFMQSFENLLNNCRDSRKLVLVVVAIGLLLDNMLLTSVVPIIPAFLYELNHRQDLAKINRSMLDTSIEDQTVTTKTSIKEDENFLAESRLLSYIFSPKSSLYQKLSPDCEKVIEDYIENQFDTTTGIDSLAPNITISVPDANELRHQELVDENTEVGVMFASKPIVQAFTNPFVGTLTNKIGYSWPLFMGLILLFFSTMIFAFGSTYGTLFIARSLQGIGSAFTSTAGMGLLADKYPDDRERGNSMAIALGGLALGVLIGPPFGGIMYEFIGKSAPFIILAMFALFDGCLQLLVLQPKVVREEQEGASLLTLIRDPYILVAAGSITFANLGIAILEPALPLWMMDTMKSSNWEQGAAFLPASISYLIGTNIFGPLGHRMGRWLAALCGLLIIGLALLYIPMATDLSELIVPNALIGFAIGMVDSSMMPMLGSVYAIGDVAFCLGFTIGPTLSGTLVLWFGFAGLCTTTALICFAFAPLMLMLRDPPCTNLQKNQKTQHLCNDKAVKYHTYTMKMIDRQRIQIFQLVIIMRSIQESIRIIINVKMMM</sequence>
<dbReference type="CDD" id="cd17384">
    <property type="entry name" value="MFS_SLC18A1_2_VAT1_2"/>
    <property type="match status" value="1"/>
</dbReference>
<feature type="transmembrane region" description="Helical" evidence="6">
    <location>
        <begin position="471"/>
        <end position="496"/>
    </location>
</feature>
<organism evidence="8">
    <name type="scientific">Sarcoptes scabiei</name>
    <name type="common">Itch mite</name>
    <name type="synonym">Acarus scabiei</name>
    <dbReference type="NCBI Taxonomy" id="52283"/>
    <lineage>
        <taxon>Eukaryota</taxon>
        <taxon>Metazoa</taxon>
        <taxon>Ecdysozoa</taxon>
        <taxon>Arthropoda</taxon>
        <taxon>Chelicerata</taxon>
        <taxon>Arachnida</taxon>
        <taxon>Acari</taxon>
        <taxon>Acariformes</taxon>
        <taxon>Sarcoptiformes</taxon>
        <taxon>Astigmata</taxon>
        <taxon>Psoroptidia</taxon>
        <taxon>Sarcoptoidea</taxon>
        <taxon>Sarcoptidae</taxon>
        <taxon>Sarcoptinae</taxon>
        <taxon>Sarcoptes</taxon>
    </lineage>
</organism>
<comment type="subcellular location">
    <subcellularLocation>
        <location evidence="1">Membrane</location>
        <topology evidence="1">Multi-pass membrane protein</topology>
    </subcellularLocation>
</comment>
<dbReference type="InterPro" id="IPR011701">
    <property type="entry name" value="MFS"/>
</dbReference>
<dbReference type="PROSITE" id="PS50850">
    <property type="entry name" value="MFS"/>
    <property type="match status" value="1"/>
</dbReference>
<reference evidence="8" key="2">
    <citation type="submission" date="2020-01" db="EMBL/GenBank/DDBJ databases">
        <authorList>
            <person name="Korhonen P.K.K."/>
            <person name="Guangxu M.G."/>
            <person name="Wang T.W."/>
            <person name="Stroehlein A.J.S."/>
            <person name="Young N.D."/>
            <person name="Ang C.-S.A."/>
            <person name="Fernando D.W.F."/>
            <person name="Lu H.L."/>
            <person name="Taylor S.T."/>
            <person name="Ehtesham M.E.M."/>
            <person name="Najaraj S.H.N."/>
            <person name="Harsha G.H.G."/>
            <person name="Madugundu A.M."/>
            <person name="Renuse S.R."/>
            <person name="Holt D.H."/>
            <person name="Pandey A.P."/>
            <person name="Papenfuss A.P."/>
            <person name="Gasser R.B.G."/>
            <person name="Fischer K.F."/>
        </authorList>
    </citation>
    <scope>NUCLEOTIDE SEQUENCE</scope>
    <source>
        <strain evidence="8">SSS_KF_BRIS2020</strain>
    </source>
</reference>
<dbReference type="GO" id="GO:0005335">
    <property type="term" value="F:serotonin:sodium:chloride symporter activity"/>
    <property type="evidence" value="ECO:0007669"/>
    <property type="project" value="TreeGrafter"/>
</dbReference>
<dbReference type="OrthoDB" id="5086884at2759"/>
<feature type="domain" description="Major facilitator superfamily (MFS) profile" evidence="7">
    <location>
        <begin position="34"/>
        <end position="494"/>
    </location>
</feature>
<proteinExistence type="predicted"/>
<dbReference type="FunFam" id="1.20.1250.20:FF:000145">
    <property type="entry name" value="Chromaffin granule amine transporter"/>
    <property type="match status" value="1"/>
</dbReference>
<keyword evidence="10" id="KW-1185">Reference proteome</keyword>